<organism evidence="6 7">
    <name type="scientific">Iocasia fonsfrigidae</name>
    <dbReference type="NCBI Taxonomy" id="2682810"/>
    <lineage>
        <taxon>Bacteria</taxon>
        <taxon>Bacillati</taxon>
        <taxon>Bacillota</taxon>
        <taxon>Clostridia</taxon>
        <taxon>Halanaerobiales</taxon>
        <taxon>Halanaerobiaceae</taxon>
        <taxon>Iocasia</taxon>
    </lineage>
</organism>
<name>A0A8A7KD25_9FIRM</name>
<dbReference type="SUPFAM" id="SSF48008">
    <property type="entry name" value="GntR ligand-binding domain-like"/>
    <property type="match status" value="1"/>
</dbReference>
<dbReference type="InterPro" id="IPR036390">
    <property type="entry name" value="WH_DNA-bd_sf"/>
</dbReference>
<reference evidence="6" key="1">
    <citation type="submission" date="2019-12" db="EMBL/GenBank/DDBJ databases">
        <authorList>
            <person name="zhang j."/>
            <person name="sun C.M."/>
        </authorList>
    </citation>
    <scope>NUCLEOTIDE SEQUENCE</scope>
    <source>
        <strain evidence="6">NS-1</strain>
    </source>
</reference>
<protein>
    <submittedName>
        <fullName evidence="6">FCD domain-containing protein</fullName>
    </submittedName>
</protein>
<dbReference type="GO" id="GO:0003700">
    <property type="term" value="F:DNA-binding transcription factor activity"/>
    <property type="evidence" value="ECO:0007669"/>
    <property type="project" value="InterPro"/>
</dbReference>
<dbReference type="InterPro" id="IPR036388">
    <property type="entry name" value="WH-like_DNA-bd_sf"/>
</dbReference>
<dbReference type="KEGG" id="ifn:GM661_17810"/>
<evidence type="ECO:0000313" key="6">
    <source>
        <dbReference type="EMBL" id="QTL99676.1"/>
    </source>
</evidence>
<evidence type="ECO:0000256" key="3">
    <source>
        <dbReference type="ARBA" id="ARBA00023163"/>
    </source>
</evidence>
<dbReference type="GO" id="GO:0003677">
    <property type="term" value="F:DNA binding"/>
    <property type="evidence" value="ECO:0007669"/>
    <property type="project" value="UniProtKB-KW"/>
</dbReference>
<keyword evidence="3" id="KW-0804">Transcription</keyword>
<dbReference type="CDD" id="cd07377">
    <property type="entry name" value="WHTH_GntR"/>
    <property type="match status" value="1"/>
</dbReference>
<evidence type="ECO:0000256" key="2">
    <source>
        <dbReference type="ARBA" id="ARBA00023125"/>
    </source>
</evidence>
<dbReference type="InterPro" id="IPR008920">
    <property type="entry name" value="TF_FadR/GntR_C"/>
</dbReference>
<dbReference type="Pfam" id="PF00392">
    <property type="entry name" value="GntR"/>
    <property type="match status" value="1"/>
</dbReference>
<dbReference type="PANTHER" id="PTHR43537:SF45">
    <property type="entry name" value="GNTR FAMILY REGULATORY PROTEIN"/>
    <property type="match status" value="1"/>
</dbReference>
<evidence type="ECO:0000313" key="7">
    <source>
        <dbReference type="Proteomes" id="UP000665020"/>
    </source>
</evidence>
<sequence length="229" mass="27012">MELHKHENNDYGYMKDYVYEVLKKNIIELRLKPGMNLKKEKIAKELEVSITPIREAFARLSEDELVDIYPQRGTYVSLINMKKVEQAKFMREHLERAVVRLACSDFPEDYILKLKTNIKIQEIYVEEENYIKLFELDNEFHKIIFDGCNKGDIWSSIQQLSNHVSRSRILSLAANFNGNELIVEHQKIVEAIQKGDKELADRIIAKHISRIKFDSNKLNMEYPGYFLKQ</sequence>
<evidence type="ECO:0000259" key="4">
    <source>
        <dbReference type="SMART" id="SM00345"/>
    </source>
</evidence>
<feature type="domain" description="HTH gntR-type" evidence="4">
    <location>
        <begin position="18"/>
        <end position="76"/>
    </location>
</feature>
<evidence type="ECO:0000256" key="1">
    <source>
        <dbReference type="ARBA" id="ARBA00023015"/>
    </source>
</evidence>
<dbReference type="RefSeq" id="WP_230868003.1">
    <property type="nucleotide sequence ID" value="NZ_CP046640.1"/>
</dbReference>
<dbReference type="SUPFAM" id="SSF46785">
    <property type="entry name" value="Winged helix' DNA-binding domain"/>
    <property type="match status" value="1"/>
</dbReference>
<proteinExistence type="predicted"/>
<dbReference type="Pfam" id="PF07729">
    <property type="entry name" value="FCD"/>
    <property type="match status" value="1"/>
</dbReference>
<feature type="domain" description="GntR C-terminal" evidence="5">
    <location>
        <begin position="86"/>
        <end position="210"/>
    </location>
</feature>
<dbReference type="Gene3D" id="1.20.120.530">
    <property type="entry name" value="GntR ligand-binding domain-like"/>
    <property type="match status" value="1"/>
</dbReference>
<accession>A0A8A7KD25</accession>
<dbReference type="SMART" id="SM00895">
    <property type="entry name" value="FCD"/>
    <property type="match status" value="1"/>
</dbReference>
<dbReference type="AlphaFoldDB" id="A0A8A7KD25"/>
<keyword evidence="7" id="KW-1185">Reference proteome</keyword>
<keyword evidence="1" id="KW-0805">Transcription regulation</keyword>
<gene>
    <name evidence="6" type="ORF">GM661_17810</name>
</gene>
<dbReference type="PANTHER" id="PTHR43537">
    <property type="entry name" value="TRANSCRIPTIONAL REGULATOR, GNTR FAMILY"/>
    <property type="match status" value="1"/>
</dbReference>
<dbReference type="Proteomes" id="UP000665020">
    <property type="component" value="Chromosome"/>
</dbReference>
<evidence type="ECO:0000259" key="5">
    <source>
        <dbReference type="SMART" id="SM00895"/>
    </source>
</evidence>
<dbReference type="EMBL" id="CP046640">
    <property type="protein sequence ID" value="QTL99676.1"/>
    <property type="molecule type" value="Genomic_DNA"/>
</dbReference>
<dbReference type="InterPro" id="IPR011711">
    <property type="entry name" value="GntR_C"/>
</dbReference>
<dbReference type="SMART" id="SM00345">
    <property type="entry name" value="HTH_GNTR"/>
    <property type="match status" value="1"/>
</dbReference>
<keyword evidence="2" id="KW-0238">DNA-binding</keyword>
<dbReference type="Gene3D" id="1.10.10.10">
    <property type="entry name" value="Winged helix-like DNA-binding domain superfamily/Winged helix DNA-binding domain"/>
    <property type="match status" value="1"/>
</dbReference>
<dbReference type="InterPro" id="IPR000524">
    <property type="entry name" value="Tscrpt_reg_HTH_GntR"/>
</dbReference>